<dbReference type="RefSeq" id="WP_013559286.1">
    <property type="nucleotide sequence ID" value="NC_014960.1"/>
</dbReference>
<evidence type="ECO:0008006" key="4">
    <source>
        <dbReference type="Google" id="ProtNLM"/>
    </source>
</evidence>
<evidence type="ECO:0000313" key="3">
    <source>
        <dbReference type="Proteomes" id="UP000008922"/>
    </source>
</evidence>
<dbReference type="eggNOG" id="COG3937">
    <property type="taxonomic scope" value="Bacteria"/>
</dbReference>
<dbReference type="OrthoDB" id="159832at2"/>
<feature type="coiled-coil region" evidence="1">
    <location>
        <begin position="48"/>
        <end position="107"/>
    </location>
</feature>
<proteinExistence type="predicted"/>
<dbReference type="KEGG" id="atm:ANT_08600"/>
<evidence type="ECO:0000313" key="2">
    <source>
        <dbReference type="EMBL" id="BAJ62894.1"/>
    </source>
</evidence>
<name>E8N380_ANATU</name>
<protein>
    <recommendedName>
        <fullName evidence="4">Poly(Hydroxyalcanoate) granule associated protein</fullName>
    </recommendedName>
</protein>
<organism evidence="2 3">
    <name type="scientific">Anaerolinea thermophila (strain DSM 14523 / JCM 11388 / NBRC 100420 / UNI-1)</name>
    <dbReference type="NCBI Taxonomy" id="926569"/>
    <lineage>
        <taxon>Bacteria</taxon>
        <taxon>Bacillati</taxon>
        <taxon>Chloroflexota</taxon>
        <taxon>Anaerolineae</taxon>
        <taxon>Anaerolineales</taxon>
        <taxon>Anaerolineaceae</taxon>
        <taxon>Anaerolinea</taxon>
    </lineage>
</organism>
<dbReference type="PANTHER" id="PTHR38664:SF1">
    <property type="entry name" value="SLR0058 PROTEIN"/>
    <property type="match status" value="1"/>
</dbReference>
<keyword evidence="3" id="KW-1185">Reference proteome</keyword>
<dbReference type="STRING" id="926569.ANT_08600"/>
<dbReference type="InterPro" id="IPR008769">
    <property type="entry name" value="PhaF_PhaI"/>
</dbReference>
<dbReference type="Proteomes" id="UP000008922">
    <property type="component" value="Chromosome"/>
</dbReference>
<dbReference type="InParanoid" id="E8N380"/>
<dbReference type="HOGENOM" id="CLU_2153052_0_0_0"/>
<dbReference type="EMBL" id="AP012029">
    <property type="protein sequence ID" value="BAJ62894.1"/>
    <property type="molecule type" value="Genomic_DNA"/>
</dbReference>
<reference evidence="2 3" key="1">
    <citation type="submission" date="2010-12" db="EMBL/GenBank/DDBJ databases">
        <title>Whole genome sequence of Anaerolinea thermophila UNI-1.</title>
        <authorList>
            <person name="Narita-Yamada S."/>
            <person name="Kishi E."/>
            <person name="Watanabe Y."/>
            <person name="Takasaki K."/>
            <person name="Ankai A."/>
            <person name="Oguchi A."/>
            <person name="Fukui S."/>
            <person name="Takahashi M."/>
            <person name="Yashiro I."/>
            <person name="Hosoyama A."/>
            <person name="Sekiguchi Y."/>
            <person name="Hanada S."/>
            <person name="Fujita N."/>
        </authorList>
    </citation>
    <scope>NUCLEOTIDE SEQUENCE [LARGE SCALE GENOMIC DNA]</scope>
    <source>
        <strain evidence="3">DSM 14523 / JCM 11388 / NBRC 100420 / UNI-1</strain>
    </source>
</reference>
<accession>E8N380</accession>
<evidence type="ECO:0000256" key="1">
    <source>
        <dbReference type="SAM" id="Coils"/>
    </source>
</evidence>
<keyword evidence="1" id="KW-0175">Coiled coil</keyword>
<sequence>MSEEKKSRGTLYDVTRTILLAAVGAASLAQDELTHFVDRLVERGEMAEADARKLVKEVMDRRERLERERKQQMEKQAAGEAVTKADIEALTARIAELSRQIEELKKAQGGS</sequence>
<dbReference type="AlphaFoldDB" id="E8N380"/>
<dbReference type="PANTHER" id="PTHR38664">
    <property type="entry name" value="SLR0058 PROTEIN"/>
    <property type="match status" value="1"/>
</dbReference>
<gene>
    <name evidence="2" type="ordered locus">ANT_08600</name>
</gene>